<sequence>MIKEINDKARRDDPVKTHAFAIKTQKQLAEGNNNNSNPPNRHQVGGGRGGRGRGRGRGNNNSGGRGGGNGGGNNTPAITITPGKTVKADCECGRNHYGAGASCWFLHPNLATPEWREKQAAYKARNDAAAAVAIHKRYSDNTPVNSENDSDCGFALVTTITSSLEDVAHVSE</sequence>
<evidence type="ECO:0000313" key="3">
    <source>
        <dbReference type="Proteomes" id="UP000800038"/>
    </source>
</evidence>
<accession>A0A6A5SKD4</accession>
<evidence type="ECO:0000313" key="2">
    <source>
        <dbReference type="EMBL" id="KAF1938996.1"/>
    </source>
</evidence>
<gene>
    <name evidence="2" type="ORF">EJ02DRAFT_468461</name>
</gene>
<organism evidence="2 3">
    <name type="scientific">Clathrospora elynae</name>
    <dbReference type="NCBI Taxonomy" id="706981"/>
    <lineage>
        <taxon>Eukaryota</taxon>
        <taxon>Fungi</taxon>
        <taxon>Dikarya</taxon>
        <taxon>Ascomycota</taxon>
        <taxon>Pezizomycotina</taxon>
        <taxon>Dothideomycetes</taxon>
        <taxon>Pleosporomycetidae</taxon>
        <taxon>Pleosporales</taxon>
        <taxon>Diademaceae</taxon>
        <taxon>Clathrospora</taxon>
    </lineage>
</organism>
<feature type="region of interest" description="Disordered" evidence="1">
    <location>
        <begin position="27"/>
        <end position="80"/>
    </location>
</feature>
<feature type="compositionally biased region" description="Gly residues" evidence="1">
    <location>
        <begin position="61"/>
        <end position="73"/>
    </location>
</feature>
<dbReference type="AlphaFoldDB" id="A0A6A5SKD4"/>
<proteinExistence type="predicted"/>
<name>A0A6A5SKD4_9PLEO</name>
<dbReference type="EMBL" id="ML976090">
    <property type="protein sequence ID" value="KAF1938996.1"/>
    <property type="molecule type" value="Genomic_DNA"/>
</dbReference>
<evidence type="ECO:0000256" key="1">
    <source>
        <dbReference type="SAM" id="MobiDB-lite"/>
    </source>
</evidence>
<keyword evidence="3" id="KW-1185">Reference proteome</keyword>
<reference evidence="2" key="1">
    <citation type="journal article" date="2020" name="Stud. Mycol.">
        <title>101 Dothideomycetes genomes: a test case for predicting lifestyles and emergence of pathogens.</title>
        <authorList>
            <person name="Haridas S."/>
            <person name="Albert R."/>
            <person name="Binder M."/>
            <person name="Bloem J."/>
            <person name="Labutti K."/>
            <person name="Salamov A."/>
            <person name="Andreopoulos B."/>
            <person name="Baker S."/>
            <person name="Barry K."/>
            <person name="Bills G."/>
            <person name="Bluhm B."/>
            <person name="Cannon C."/>
            <person name="Castanera R."/>
            <person name="Culley D."/>
            <person name="Daum C."/>
            <person name="Ezra D."/>
            <person name="Gonzalez J."/>
            <person name="Henrissat B."/>
            <person name="Kuo A."/>
            <person name="Liang C."/>
            <person name="Lipzen A."/>
            <person name="Lutzoni F."/>
            <person name="Magnuson J."/>
            <person name="Mondo S."/>
            <person name="Nolan M."/>
            <person name="Ohm R."/>
            <person name="Pangilinan J."/>
            <person name="Park H.-J."/>
            <person name="Ramirez L."/>
            <person name="Alfaro M."/>
            <person name="Sun H."/>
            <person name="Tritt A."/>
            <person name="Yoshinaga Y."/>
            <person name="Zwiers L.-H."/>
            <person name="Turgeon B."/>
            <person name="Goodwin S."/>
            <person name="Spatafora J."/>
            <person name="Crous P."/>
            <person name="Grigoriev I."/>
        </authorList>
    </citation>
    <scope>NUCLEOTIDE SEQUENCE</scope>
    <source>
        <strain evidence="2">CBS 161.51</strain>
    </source>
</reference>
<protein>
    <submittedName>
        <fullName evidence="2">Uncharacterized protein</fullName>
    </submittedName>
</protein>
<dbReference type="Proteomes" id="UP000800038">
    <property type="component" value="Unassembled WGS sequence"/>
</dbReference>